<dbReference type="InterPro" id="IPR028973">
    <property type="entry name" value="PhnB-like"/>
</dbReference>
<dbReference type="Proteomes" id="UP000198755">
    <property type="component" value="Unassembled WGS sequence"/>
</dbReference>
<keyword evidence="3" id="KW-1185">Reference proteome</keyword>
<dbReference type="InterPro" id="IPR029068">
    <property type="entry name" value="Glyas_Bleomycin-R_OHBP_Dase"/>
</dbReference>
<dbReference type="STRING" id="1612308.SAMN05444581_1266"/>
<gene>
    <name evidence="2" type="ORF">SAMN05444581_1266</name>
</gene>
<dbReference type="Gene3D" id="3.10.180.10">
    <property type="entry name" value="2,3-Dihydroxybiphenyl 1,2-Dioxygenase, domain 1"/>
    <property type="match status" value="1"/>
</dbReference>
<dbReference type="PANTHER" id="PTHR33990:SF1">
    <property type="entry name" value="PROTEIN YJDN"/>
    <property type="match status" value="1"/>
</dbReference>
<dbReference type="SUPFAM" id="SSF54593">
    <property type="entry name" value="Glyoxalase/Bleomycin resistance protein/Dihydroxybiphenyl dioxygenase"/>
    <property type="match status" value="1"/>
</dbReference>
<dbReference type="EMBL" id="FOSN01000026">
    <property type="protein sequence ID" value="SFK82636.1"/>
    <property type="molecule type" value="Genomic_DNA"/>
</dbReference>
<dbReference type="OrthoDB" id="9795306at2"/>
<name>A0A1I4CRG0_9HYPH</name>
<dbReference type="CDD" id="cd06588">
    <property type="entry name" value="PhnB_like"/>
    <property type="match status" value="1"/>
</dbReference>
<dbReference type="PANTHER" id="PTHR33990">
    <property type="entry name" value="PROTEIN YJDN-RELATED"/>
    <property type="match status" value="1"/>
</dbReference>
<dbReference type="Pfam" id="PF06983">
    <property type="entry name" value="3-dmu-9_3-mt"/>
    <property type="match status" value="1"/>
</dbReference>
<protein>
    <submittedName>
        <fullName evidence="2">PhnB protein</fullName>
    </submittedName>
</protein>
<reference evidence="2 3" key="1">
    <citation type="submission" date="2016-10" db="EMBL/GenBank/DDBJ databases">
        <authorList>
            <person name="de Groot N.N."/>
        </authorList>
    </citation>
    <scope>NUCLEOTIDE SEQUENCE [LARGE SCALE GENOMIC DNA]</scope>
    <source>
        <strain evidence="2 3">NE2</strain>
    </source>
</reference>
<dbReference type="AlphaFoldDB" id="A0A1I4CRG0"/>
<accession>A0A1I4CRG0</accession>
<feature type="domain" description="PhnB-like" evidence="1">
    <location>
        <begin position="3"/>
        <end position="131"/>
    </location>
</feature>
<dbReference type="RefSeq" id="WP_091686264.1">
    <property type="nucleotide sequence ID" value="NZ_FOSN01000026.1"/>
</dbReference>
<organism evidence="2 3">
    <name type="scientific">Methylocapsa palsarum</name>
    <dbReference type="NCBI Taxonomy" id="1612308"/>
    <lineage>
        <taxon>Bacteria</taxon>
        <taxon>Pseudomonadati</taxon>
        <taxon>Pseudomonadota</taxon>
        <taxon>Alphaproteobacteria</taxon>
        <taxon>Hyphomicrobiales</taxon>
        <taxon>Beijerinckiaceae</taxon>
        <taxon>Methylocapsa</taxon>
    </lineage>
</organism>
<evidence type="ECO:0000313" key="3">
    <source>
        <dbReference type="Proteomes" id="UP000198755"/>
    </source>
</evidence>
<proteinExistence type="predicted"/>
<sequence>MHIQPYLNFNGRADEAIEFYKEALGATVVRLIRFKDNPQPMAGQPVANPDKVMHAELRIGATTILASDGGCREGSRFEGVSLSLFASDDAEAGRVFASLADGGEVQMPLGPTFFSSAFGMVTDRFGMMWMVMVDRGSG</sequence>
<evidence type="ECO:0000313" key="2">
    <source>
        <dbReference type="EMBL" id="SFK82636.1"/>
    </source>
</evidence>
<evidence type="ECO:0000259" key="1">
    <source>
        <dbReference type="Pfam" id="PF06983"/>
    </source>
</evidence>